<sequence>MGVPILFSWLNKKFPDCITQKPPEQVDILYIDYNAIIHNCYNPNLGSLDKIYEDMIDRLTKMVDNIVEKAKPRKILYIAVDGVAPAAKLAHQRGRRYKAASEKAGPNGYIDFSSNVEITTQEGALTSKPPTANIFDSNSITPGTELMKFLHKNIIDMLIYNLNTNPNYKDLKILYSSYLVPGEGEQKIMAFLRKYHLSNPKDTHVMYSPDGDIIFLGVSLYDVNLYIMREDTFNSKNKKEICRMCSRMGHFSEQCNRPDLLIYSYIDVPKFRASLLKIFNIKIEYVEKRMLTDWVLVCFLLGNDFLPGIPCVDIKIGSIENLTSTLCDNFTNCKDYITTEDKNINFKILECFFVLLSTRENDWYNNKTKMLNRSCNFIREEIQLNTPQGRQKYYNSKFGAHCEADFNNISQEYITGILWTFNYYIGGKTSWDWVYPYHFAPFVRDLVNVVRAHYDLKKGCVLTPFEQLMVVIPPQSKNLVTEKLRYIFDEYKDLYPLTIKFDMFDKYLLWTGVVLLPPFNSQVVLNAVKGKINEISASELDRNTEESELLFVSDENSVNNLQKLYFDLKPAATFVFDKMSIPVYPYYKALYPGSKDINRNGKSFTNNVVVVRYDQF</sequence>
<proteinExistence type="predicted"/>
<dbReference type="OMA" id="ERWDHNV"/>
<dbReference type="VEuPathDB" id="MicrosporidiaDB:NCER_101741"/>
<organism evidence="6 7">
    <name type="scientific">Vairimorpha ceranae</name>
    <dbReference type="NCBI Taxonomy" id="40302"/>
    <lineage>
        <taxon>Eukaryota</taxon>
        <taxon>Fungi</taxon>
        <taxon>Fungi incertae sedis</taxon>
        <taxon>Microsporidia</taxon>
        <taxon>Nosematidae</taxon>
        <taxon>Vairimorpha</taxon>
    </lineage>
</organism>
<dbReference type="Gene3D" id="1.25.40.1050">
    <property type="match status" value="1"/>
</dbReference>
<feature type="domain" description="Xrn1 helical" evidence="5">
    <location>
        <begin position="288"/>
        <end position="376"/>
    </location>
</feature>
<dbReference type="Gene3D" id="3.40.50.12390">
    <property type="match status" value="2"/>
</dbReference>
<dbReference type="VEuPathDB" id="MicrosporidiaDB:AAJ76_2700046457"/>
<keyword evidence="7" id="KW-1185">Reference proteome</keyword>
<dbReference type="InterPro" id="IPR041412">
    <property type="entry name" value="Xrn1_helical"/>
</dbReference>
<reference evidence="6 7" key="1">
    <citation type="journal article" date="2015" name="Environ. Microbiol.">
        <title>Genome analyses suggest the presence of polyploidy and recent human-driven expansions in eight global populations of the honeybee pathogen Nosema ceranae.</title>
        <authorList>
            <person name="Pelin A."/>
            <person name="Selman M."/>
            <person name="Aris-Brosou S."/>
            <person name="Farinelli L."/>
            <person name="Corradi N."/>
        </authorList>
    </citation>
    <scope>NUCLEOTIDE SEQUENCE [LARGE SCALE GENOMIC DNA]</scope>
    <source>
        <strain evidence="6 7">PA08 1199</strain>
    </source>
</reference>
<dbReference type="RefSeq" id="XP_024331000.1">
    <property type="nucleotide sequence ID" value="XM_024474892.1"/>
</dbReference>
<dbReference type="PANTHER" id="PTHR12341">
    <property type="entry name" value="5'-&gt;3' EXORIBONUCLEASE"/>
    <property type="match status" value="1"/>
</dbReference>
<keyword evidence="3" id="KW-0269">Exonuclease</keyword>
<feature type="domain" description="Xrn1 helical" evidence="5">
    <location>
        <begin position="380"/>
        <end position="562"/>
    </location>
</feature>
<dbReference type="InterPro" id="IPR004859">
    <property type="entry name" value="Xrn1_N"/>
</dbReference>
<evidence type="ECO:0000313" key="7">
    <source>
        <dbReference type="Proteomes" id="UP000034350"/>
    </source>
</evidence>
<evidence type="ECO:0000256" key="1">
    <source>
        <dbReference type="ARBA" id="ARBA00022722"/>
    </source>
</evidence>
<protein>
    <submittedName>
        <fullName evidence="6">5-3 exoribonuclease</fullName>
    </submittedName>
</protein>
<dbReference type="OrthoDB" id="372487at2759"/>
<evidence type="ECO:0000313" key="6">
    <source>
        <dbReference type="EMBL" id="KKO75258.1"/>
    </source>
</evidence>
<dbReference type="Proteomes" id="UP000034350">
    <property type="component" value="Unassembled WGS sequence"/>
</dbReference>
<dbReference type="Pfam" id="PF17846">
    <property type="entry name" value="XRN_M"/>
    <property type="match status" value="2"/>
</dbReference>
<keyword evidence="1" id="KW-0540">Nuclease</keyword>
<evidence type="ECO:0000256" key="3">
    <source>
        <dbReference type="ARBA" id="ARBA00022839"/>
    </source>
</evidence>
<dbReference type="GO" id="GO:0000956">
    <property type="term" value="P:nuclear-transcribed mRNA catabolic process"/>
    <property type="evidence" value="ECO:0007669"/>
    <property type="project" value="TreeGrafter"/>
</dbReference>
<evidence type="ECO:0000259" key="5">
    <source>
        <dbReference type="Pfam" id="PF17846"/>
    </source>
</evidence>
<evidence type="ECO:0000256" key="2">
    <source>
        <dbReference type="ARBA" id="ARBA00022801"/>
    </source>
</evidence>
<dbReference type="InterPro" id="IPR027073">
    <property type="entry name" value="5_3_exoribonuclease"/>
</dbReference>
<dbReference type="EMBL" id="JPQZ01000027">
    <property type="protein sequence ID" value="KKO75258.1"/>
    <property type="molecule type" value="Genomic_DNA"/>
</dbReference>
<comment type="caution">
    <text evidence="6">The sequence shown here is derived from an EMBL/GenBank/DDBJ whole genome shotgun (WGS) entry which is preliminary data.</text>
</comment>
<dbReference type="GO" id="GO:0004534">
    <property type="term" value="F:5'-3' RNA exonuclease activity"/>
    <property type="evidence" value="ECO:0007669"/>
    <property type="project" value="TreeGrafter"/>
</dbReference>
<dbReference type="AlphaFoldDB" id="A0A0F9WQP2"/>
<keyword evidence="2" id="KW-0378">Hydrolase</keyword>
<dbReference type="VEuPathDB" id="MicrosporidiaDB:G9O61_00g013190"/>
<feature type="domain" description="Xrn1 N-terminal" evidence="4">
    <location>
        <begin position="1"/>
        <end position="231"/>
    </location>
</feature>
<dbReference type="GO" id="GO:0003723">
    <property type="term" value="F:RNA binding"/>
    <property type="evidence" value="ECO:0007669"/>
    <property type="project" value="TreeGrafter"/>
</dbReference>
<gene>
    <name evidence="6" type="ORF">AAJ76_2700046457</name>
</gene>
<evidence type="ECO:0000259" key="4">
    <source>
        <dbReference type="Pfam" id="PF03159"/>
    </source>
</evidence>
<dbReference type="PANTHER" id="PTHR12341:SF29">
    <property type="entry name" value="EXONUCLEASE XRNC, PUTATIVE-RELATED"/>
    <property type="match status" value="1"/>
</dbReference>
<name>A0A0F9WQP2_9MICR</name>
<accession>A0A0F9WQP2</accession>
<dbReference type="GO" id="GO:0005634">
    <property type="term" value="C:nucleus"/>
    <property type="evidence" value="ECO:0007669"/>
    <property type="project" value="TreeGrafter"/>
</dbReference>
<dbReference type="Pfam" id="PF03159">
    <property type="entry name" value="XRN_N"/>
    <property type="match status" value="1"/>
</dbReference>
<dbReference type="CDD" id="cd18673">
    <property type="entry name" value="PIN_XRN1-2-like"/>
    <property type="match status" value="1"/>
</dbReference>
<dbReference type="GeneID" id="36319821"/>